<evidence type="ECO:0000313" key="5">
    <source>
        <dbReference type="EMBL" id="MPL68957.1"/>
    </source>
</evidence>
<evidence type="ECO:0000256" key="2">
    <source>
        <dbReference type="ARBA" id="ARBA00022729"/>
    </source>
</evidence>
<dbReference type="Pfam" id="PF13144">
    <property type="entry name" value="ChapFlgA"/>
    <property type="match status" value="1"/>
</dbReference>
<dbReference type="GO" id="GO:0042597">
    <property type="term" value="C:periplasmic space"/>
    <property type="evidence" value="ECO:0007669"/>
    <property type="project" value="UniProtKB-SubCell"/>
</dbReference>
<protein>
    <recommendedName>
        <fullName evidence="4">SAF domain-containing protein</fullName>
    </recommendedName>
</protein>
<evidence type="ECO:0000256" key="3">
    <source>
        <dbReference type="ARBA" id="ARBA00022764"/>
    </source>
</evidence>
<feature type="domain" description="SAF" evidence="4">
    <location>
        <begin position="112"/>
        <end position="174"/>
    </location>
</feature>
<dbReference type="CDD" id="cd11614">
    <property type="entry name" value="SAF_CpaB_FlgA_like"/>
    <property type="match status" value="1"/>
</dbReference>
<dbReference type="Gene3D" id="3.90.1210.10">
    <property type="entry name" value="Antifreeze-like/N-acetylneuraminic acid synthase C-terminal domain"/>
    <property type="match status" value="1"/>
</dbReference>
<name>A0A644TR66_9ZZZZ</name>
<sequence length="235" mass="25128">MVIYILLAAFPGSTKQIVYAAESQTVSVNMMASAASVVINQQAGVAVENDDLTVTLLGSPSVVSVPAGNLDLAVSLPYGIRYNAPTTAKITISVDGKIAAVTILKFDVNLYQQVVVAARPINRGETFNAENLRYERMDIGRLNSGYYTDITKIDGYLSRRMLNPGTPLNQFLVEKPVLVKRGSAVTIIARQGGIEVTALGEAMQDGHEGQRIRVQNSNSGKWITGTVVAAGTVEI</sequence>
<dbReference type="EMBL" id="VSSQ01000044">
    <property type="protein sequence ID" value="MPL68957.1"/>
    <property type="molecule type" value="Genomic_DNA"/>
</dbReference>
<evidence type="ECO:0000259" key="4">
    <source>
        <dbReference type="SMART" id="SM00858"/>
    </source>
</evidence>
<dbReference type="PANTHER" id="PTHR36307:SF1">
    <property type="entry name" value="FLAGELLA BASAL BODY P-RING FORMATION PROTEIN FLGA"/>
    <property type="match status" value="1"/>
</dbReference>
<accession>A0A644TR66</accession>
<dbReference type="AlphaFoldDB" id="A0A644TR66"/>
<dbReference type="Gene3D" id="2.30.30.760">
    <property type="match status" value="1"/>
</dbReference>
<reference evidence="5" key="1">
    <citation type="submission" date="2019-08" db="EMBL/GenBank/DDBJ databases">
        <authorList>
            <person name="Kucharzyk K."/>
            <person name="Murdoch R.W."/>
            <person name="Higgins S."/>
            <person name="Loffler F."/>
        </authorList>
    </citation>
    <scope>NUCLEOTIDE SEQUENCE</scope>
</reference>
<keyword evidence="3" id="KW-0574">Periplasm</keyword>
<comment type="caution">
    <text evidence="5">The sequence shown here is derived from an EMBL/GenBank/DDBJ whole genome shotgun (WGS) entry which is preliminary data.</text>
</comment>
<gene>
    <name evidence="5" type="ORF">SDC9_14690</name>
</gene>
<proteinExistence type="predicted"/>
<dbReference type="InterPro" id="IPR017585">
    <property type="entry name" value="SAF_FlgA"/>
</dbReference>
<evidence type="ECO:0000256" key="1">
    <source>
        <dbReference type="ARBA" id="ARBA00004418"/>
    </source>
</evidence>
<dbReference type="GO" id="GO:0044780">
    <property type="term" value="P:bacterial-type flagellum assembly"/>
    <property type="evidence" value="ECO:0007669"/>
    <property type="project" value="InterPro"/>
</dbReference>
<comment type="subcellular location">
    <subcellularLocation>
        <location evidence="1">Periplasm</location>
    </subcellularLocation>
</comment>
<dbReference type="PANTHER" id="PTHR36307">
    <property type="entry name" value="FLAGELLA BASAL BODY P-RING FORMATION PROTEIN FLGA"/>
    <property type="match status" value="1"/>
</dbReference>
<organism evidence="5">
    <name type="scientific">bioreactor metagenome</name>
    <dbReference type="NCBI Taxonomy" id="1076179"/>
    <lineage>
        <taxon>unclassified sequences</taxon>
        <taxon>metagenomes</taxon>
        <taxon>ecological metagenomes</taxon>
    </lineage>
</organism>
<dbReference type="InterPro" id="IPR013974">
    <property type="entry name" value="SAF"/>
</dbReference>
<keyword evidence="2" id="KW-0732">Signal</keyword>
<dbReference type="InterPro" id="IPR039246">
    <property type="entry name" value="Flagellar_FlgA"/>
</dbReference>
<dbReference type="SMART" id="SM00858">
    <property type="entry name" value="SAF"/>
    <property type="match status" value="1"/>
</dbReference>
<dbReference type="NCBIfam" id="TIGR03170">
    <property type="entry name" value="flgA_cterm"/>
    <property type="match status" value="1"/>
</dbReference>